<feature type="compositionally biased region" description="Basic and acidic residues" evidence="4">
    <location>
        <begin position="177"/>
        <end position="191"/>
    </location>
</feature>
<evidence type="ECO:0000256" key="5">
    <source>
        <dbReference type="SAM" id="Phobius"/>
    </source>
</evidence>
<keyword evidence="5" id="KW-0812">Transmembrane</keyword>
<dbReference type="GO" id="GO:0005829">
    <property type="term" value="C:cytosol"/>
    <property type="evidence" value="ECO:0007669"/>
    <property type="project" value="TreeGrafter"/>
</dbReference>
<dbReference type="OrthoDB" id="9811567at2"/>
<feature type="region of interest" description="Disordered" evidence="4">
    <location>
        <begin position="238"/>
        <end position="273"/>
    </location>
</feature>
<evidence type="ECO:0000313" key="8">
    <source>
        <dbReference type="Proteomes" id="UP000005150"/>
    </source>
</evidence>
<dbReference type="InterPro" id="IPR036779">
    <property type="entry name" value="LysM_dom_sf"/>
</dbReference>
<keyword evidence="2" id="KW-0238">DNA-binding</keyword>
<dbReference type="InterPro" id="IPR010992">
    <property type="entry name" value="IHF-like_DNA-bd_dom_sf"/>
</dbReference>
<dbReference type="GO" id="GO:0030527">
    <property type="term" value="F:structural constituent of chromatin"/>
    <property type="evidence" value="ECO:0007669"/>
    <property type="project" value="InterPro"/>
</dbReference>
<reference evidence="7 8" key="1">
    <citation type="submission" date="2012-02" db="EMBL/GenBank/DDBJ databases">
        <title>The Genome Sequence of Bacteroides salyersiae CL02T12C01.</title>
        <authorList>
            <consortium name="The Broad Institute Genome Sequencing Platform"/>
            <person name="Earl A."/>
            <person name="Ward D."/>
            <person name="Feldgarden M."/>
            <person name="Gevers D."/>
            <person name="Zitomersky N.L."/>
            <person name="Coyne M.J."/>
            <person name="Comstock L.E."/>
            <person name="Young S.K."/>
            <person name="Zeng Q."/>
            <person name="Gargeya S."/>
            <person name="Fitzgerald M."/>
            <person name="Haas B."/>
            <person name="Abouelleil A."/>
            <person name="Alvarado L."/>
            <person name="Arachchi H.M."/>
            <person name="Berlin A."/>
            <person name="Chapman S.B."/>
            <person name="Gearin G."/>
            <person name="Goldberg J."/>
            <person name="Griggs A."/>
            <person name="Gujja S."/>
            <person name="Hansen M."/>
            <person name="Heiman D."/>
            <person name="Howarth C."/>
            <person name="Larimer J."/>
            <person name="Lui A."/>
            <person name="MacDonald P.J.P."/>
            <person name="McCowen C."/>
            <person name="Montmayeur A."/>
            <person name="Murphy C."/>
            <person name="Neiman D."/>
            <person name="Pearson M."/>
            <person name="Priest M."/>
            <person name="Roberts A."/>
            <person name="Saif S."/>
            <person name="Shea T."/>
            <person name="Sisk P."/>
            <person name="Stolte C."/>
            <person name="Sykes S."/>
            <person name="Wortman J."/>
            <person name="Nusbaum C."/>
            <person name="Birren B."/>
        </authorList>
    </citation>
    <scope>NUCLEOTIDE SEQUENCE [LARGE SCALE GENOMIC DNA]</scope>
    <source>
        <strain evidence="7 8">CL02T12C01</strain>
    </source>
</reference>
<dbReference type="RefSeq" id="WP_007481128.1">
    <property type="nucleotide sequence ID" value="NZ_JH724308.1"/>
</dbReference>
<dbReference type="HOGENOM" id="CLU_029436_0_0_10"/>
<dbReference type="PANTHER" id="PTHR33175:SF2">
    <property type="entry name" value="INTEGRATION HOST FACTOR SUBUNIT ALPHA"/>
    <property type="match status" value="1"/>
</dbReference>
<keyword evidence="5" id="KW-0472">Membrane</keyword>
<dbReference type="SUPFAM" id="SSF47729">
    <property type="entry name" value="IHF-like DNA-binding proteins"/>
    <property type="match status" value="1"/>
</dbReference>
<dbReference type="CDD" id="cd00118">
    <property type="entry name" value="LysM"/>
    <property type="match status" value="1"/>
</dbReference>
<dbReference type="Gene3D" id="3.10.350.10">
    <property type="entry name" value="LysM domain"/>
    <property type="match status" value="1"/>
</dbReference>
<evidence type="ECO:0000256" key="4">
    <source>
        <dbReference type="SAM" id="MobiDB-lite"/>
    </source>
</evidence>
<dbReference type="EMBL" id="AGXV01000037">
    <property type="protein sequence ID" value="EIY60425.1"/>
    <property type="molecule type" value="Genomic_DNA"/>
</dbReference>
<name>I8YBD0_9BACE</name>
<dbReference type="PATRIC" id="fig|997887.3.peg.3257"/>
<organism evidence="7 8">
    <name type="scientific">Bacteroides salyersiae CL02T12C01</name>
    <dbReference type="NCBI Taxonomy" id="997887"/>
    <lineage>
        <taxon>Bacteria</taxon>
        <taxon>Pseudomonadati</taxon>
        <taxon>Bacteroidota</taxon>
        <taxon>Bacteroidia</taxon>
        <taxon>Bacteroidales</taxon>
        <taxon>Bacteroidaceae</taxon>
        <taxon>Bacteroides</taxon>
    </lineage>
</organism>
<evidence type="ECO:0000256" key="1">
    <source>
        <dbReference type="ARBA" id="ARBA00010529"/>
    </source>
</evidence>
<accession>I8YBD0</accession>
<gene>
    <name evidence="7" type="ORF">HMPREF1071_03141</name>
</gene>
<dbReference type="SMART" id="SM00411">
    <property type="entry name" value="BHL"/>
    <property type="match status" value="1"/>
</dbReference>
<feature type="region of interest" description="Disordered" evidence="4">
    <location>
        <begin position="171"/>
        <end position="191"/>
    </location>
</feature>
<dbReference type="InterPro" id="IPR018392">
    <property type="entry name" value="LysM"/>
</dbReference>
<feature type="compositionally biased region" description="Polar residues" evidence="4">
    <location>
        <begin position="251"/>
        <end position="272"/>
    </location>
</feature>
<sequence length="482" mass="53779">MNERLYLQNFVDLLSEKHGMNKKDAEKFVKEFFLLIEEALERDRSVKIKGLGTFKLVEVESRESVKVNTGERFQIEGYTKVSFVPDTSLRDIINKPFAHFETVVLNENTILEDTPIAESDDEDVIEETVLLKEEEGEEEMVMAEGEGNPSVESVRYVDLSSETVALAEEETSLTEEVNGREEISSGETKADEVPVGKMLMEETSAQEMPTVESALPVESIEKDVFSNDIEEGVVVLMNRPSEPVREKADTVDSSQPTASSQSTDSSQPTESKLSAEEIIARELATSTPISAHERQIKKHSKSKHKKGEKSPVPYLIAIIVIVLLLCGGALLFIYYPDLFESADRIEKLEKPVNAVKPVPVVAIPQDTIIEKDTVGEVVSPPTVKEEPVVVPEPKKEVEVVKKEDKSVTKPVPFNPDSVNYIITGTKATYTIKEGETLTRVALRFYGTKALWPYIVKYNPDIIKNPNHVPYGTTIKIPELVKK</sequence>
<dbReference type="Gene3D" id="4.10.520.10">
    <property type="entry name" value="IHF-like DNA-binding proteins"/>
    <property type="match status" value="1"/>
</dbReference>
<keyword evidence="5" id="KW-1133">Transmembrane helix</keyword>
<dbReference type="PROSITE" id="PS51782">
    <property type="entry name" value="LYSM"/>
    <property type="match status" value="1"/>
</dbReference>
<dbReference type="SMART" id="SM00257">
    <property type="entry name" value="LysM"/>
    <property type="match status" value="1"/>
</dbReference>
<dbReference type="GO" id="GO:0003677">
    <property type="term" value="F:DNA binding"/>
    <property type="evidence" value="ECO:0007669"/>
    <property type="project" value="UniProtKB-KW"/>
</dbReference>
<dbReference type="Pfam" id="PF00216">
    <property type="entry name" value="Bac_DNA_binding"/>
    <property type="match status" value="1"/>
</dbReference>
<feature type="domain" description="LysM" evidence="6">
    <location>
        <begin position="427"/>
        <end position="476"/>
    </location>
</feature>
<keyword evidence="8" id="KW-1185">Reference proteome</keyword>
<feature type="transmembrane region" description="Helical" evidence="5">
    <location>
        <begin position="312"/>
        <end position="335"/>
    </location>
</feature>
<evidence type="ECO:0000259" key="6">
    <source>
        <dbReference type="PROSITE" id="PS51782"/>
    </source>
</evidence>
<dbReference type="AlphaFoldDB" id="I8YBD0"/>
<dbReference type="PANTHER" id="PTHR33175">
    <property type="entry name" value="DNA-BINDING PROTEIN HU"/>
    <property type="match status" value="1"/>
</dbReference>
<evidence type="ECO:0000313" key="7">
    <source>
        <dbReference type="EMBL" id="EIY60425.1"/>
    </source>
</evidence>
<dbReference type="InterPro" id="IPR000119">
    <property type="entry name" value="Hist_DNA-bd"/>
</dbReference>
<evidence type="ECO:0000256" key="2">
    <source>
        <dbReference type="ARBA" id="ARBA00023125"/>
    </source>
</evidence>
<protein>
    <recommendedName>
        <fullName evidence="6">LysM domain-containing protein</fullName>
    </recommendedName>
</protein>
<dbReference type="Proteomes" id="UP000005150">
    <property type="component" value="Unassembled WGS sequence"/>
</dbReference>
<comment type="similarity">
    <text evidence="1 3">Belongs to the bacterial histone-like protein family.</text>
</comment>
<proteinExistence type="inferred from homology"/>
<comment type="caution">
    <text evidence="7">The sequence shown here is derived from an EMBL/GenBank/DDBJ whole genome shotgun (WGS) entry which is preliminary data.</text>
</comment>
<evidence type="ECO:0000256" key="3">
    <source>
        <dbReference type="RuleBase" id="RU003939"/>
    </source>
</evidence>